<dbReference type="InterPro" id="IPR012340">
    <property type="entry name" value="NA-bd_OB-fold"/>
</dbReference>
<dbReference type="PANTHER" id="PTHR11586:SF37">
    <property type="entry name" value="TRNA-BINDING DOMAIN-CONTAINING PROTEIN"/>
    <property type="match status" value="1"/>
</dbReference>
<dbReference type="Pfam" id="PF01588">
    <property type="entry name" value="tRNA_bind"/>
    <property type="match status" value="1"/>
</dbReference>
<evidence type="ECO:0000313" key="6">
    <source>
        <dbReference type="Proteomes" id="UP000263993"/>
    </source>
</evidence>
<gene>
    <name evidence="5" type="ORF">DXH78_07445</name>
</gene>
<evidence type="ECO:0000259" key="4">
    <source>
        <dbReference type="PROSITE" id="PS50886"/>
    </source>
</evidence>
<keyword evidence="1 3" id="KW-0820">tRNA-binding</keyword>
<dbReference type="Proteomes" id="UP000263993">
    <property type="component" value="Unassembled WGS sequence"/>
</dbReference>
<dbReference type="EMBL" id="QRGO01000001">
    <property type="protein sequence ID" value="RDV05760.1"/>
    <property type="molecule type" value="Genomic_DNA"/>
</dbReference>
<keyword evidence="6" id="KW-1185">Reference proteome</keyword>
<name>A0A371BDX0_9BRAD</name>
<feature type="domain" description="TRNA-binding" evidence="4">
    <location>
        <begin position="11"/>
        <end position="113"/>
    </location>
</feature>
<evidence type="ECO:0000256" key="2">
    <source>
        <dbReference type="ARBA" id="ARBA00022884"/>
    </source>
</evidence>
<dbReference type="Gene3D" id="2.40.50.140">
    <property type="entry name" value="Nucleic acid-binding proteins"/>
    <property type="match status" value="1"/>
</dbReference>
<comment type="caution">
    <text evidence="5">The sequence shown here is derived from an EMBL/GenBank/DDBJ whole genome shotgun (WGS) entry which is preliminary data.</text>
</comment>
<sequence>MSVKPIADFSHFDALDIRVGRIVKVEEAQTKKPTWRLTIDFGGDIGTKVSCGAYRNYPKDALLGRQVLAVVNFAPRKMGPEVSEVLTLGVPGADGATIYVTPQQEVELGVALF</sequence>
<dbReference type="AlphaFoldDB" id="A0A371BDX0"/>
<dbReference type="GO" id="GO:0000049">
    <property type="term" value="F:tRNA binding"/>
    <property type="evidence" value="ECO:0007669"/>
    <property type="project" value="UniProtKB-UniRule"/>
</dbReference>
<accession>A0A371BDX0</accession>
<dbReference type="OrthoDB" id="9794564at2"/>
<organism evidence="5 6">
    <name type="scientific">Undibacter mobilis</name>
    <dbReference type="NCBI Taxonomy" id="2292256"/>
    <lineage>
        <taxon>Bacteria</taxon>
        <taxon>Pseudomonadati</taxon>
        <taxon>Pseudomonadota</taxon>
        <taxon>Alphaproteobacteria</taxon>
        <taxon>Hyphomicrobiales</taxon>
        <taxon>Nitrobacteraceae</taxon>
        <taxon>Undibacter</taxon>
    </lineage>
</organism>
<proteinExistence type="predicted"/>
<dbReference type="RefSeq" id="WP_115517783.1">
    <property type="nucleotide sequence ID" value="NZ_QRGO01000001.1"/>
</dbReference>
<protein>
    <submittedName>
        <fullName evidence="5">Protein secretion chaperonin CsaA</fullName>
    </submittedName>
</protein>
<reference evidence="6" key="1">
    <citation type="submission" date="2018-08" db="EMBL/GenBank/DDBJ databases">
        <authorList>
            <person name="Kim S.-J."/>
            <person name="Jung G.-Y."/>
        </authorList>
    </citation>
    <scope>NUCLEOTIDE SEQUENCE [LARGE SCALE GENOMIC DNA]</scope>
    <source>
        <strain evidence="6">GY_H</strain>
    </source>
</reference>
<evidence type="ECO:0000256" key="1">
    <source>
        <dbReference type="ARBA" id="ARBA00022555"/>
    </source>
</evidence>
<dbReference type="PANTHER" id="PTHR11586">
    <property type="entry name" value="TRNA-AMINOACYLATION COFACTOR ARC1 FAMILY MEMBER"/>
    <property type="match status" value="1"/>
</dbReference>
<dbReference type="InterPro" id="IPR002547">
    <property type="entry name" value="tRNA-bd_dom"/>
</dbReference>
<dbReference type="SUPFAM" id="SSF50249">
    <property type="entry name" value="Nucleic acid-binding proteins"/>
    <property type="match status" value="1"/>
</dbReference>
<evidence type="ECO:0000313" key="5">
    <source>
        <dbReference type="EMBL" id="RDV05760.1"/>
    </source>
</evidence>
<dbReference type="PROSITE" id="PS50886">
    <property type="entry name" value="TRBD"/>
    <property type="match status" value="1"/>
</dbReference>
<keyword evidence="2 3" id="KW-0694">RNA-binding</keyword>
<dbReference type="InterPro" id="IPR051270">
    <property type="entry name" value="Tyrosine-tRNA_ligase_regulator"/>
</dbReference>
<evidence type="ECO:0000256" key="3">
    <source>
        <dbReference type="PROSITE-ProRule" id="PRU00209"/>
    </source>
</evidence>